<feature type="region of interest" description="Disordered" evidence="1">
    <location>
        <begin position="461"/>
        <end position="484"/>
    </location>
</feature>
<dbReference type="AlphaFoldDB" id="A0A6B3RTS1"/>
<keyword evidence="4" id="KW-1185">Reference proteome</keyword>
<comment type="caution">
    <text evidence="3">The sequence shown here is derived from an EMBL/GenBank/DDBJ whole genome shotgun (WGS) entry which is preliminary data.</text>
</comment>
<organism evidence="3 4">
    <name type="scientific">Pseudotabrizicola algicola</name>
    <dbReference type="NCBI Taxonomy" id="2709381"/>
    <lineage>
        <taxon>Bacteria</taxon>
        <taxon>Pseudomonadati</taxon>
        <taxon>Pseudomonadota</taxon>
        <taxon>Alphaproteobacteria</taxon>
        <taxon>Rhodobacterales</taxon>
        <taxon>Paracoccaceae</taxon>
        <taxon>Pseudotabrizicola</taxon>
    </lineage>
</organism>
<feature type="transmembrane region" description="Helical" evidence="2">
    <location>
        <begin position="7"/>
        <end position="30"/>
    </location>
</feature>
<dbReference type="EMBL" id="JAAIKE010000004">
    <property type="protein sequence ID" value="NEX47335.1"/>
    <property type="molecule type" value="Genomic_DNA"/>
</dbReference>
<feature type="transmembrane region" description="Helical" evidence="2">
    <location>
        <begin position="50"/>
        <end position="71"/>
    </location>
</feature>
<protein>
    <submittedName>
        <fullName evidence="3">Uncharacterized protein</fullName>
    </submittedName>
</protein>
<keyword evidence="2" id="KW-0472">Membrane</keyword>
<name>A0A6B3RTS1_9RHOB</name>
<keyword evidence="2" id="KW-1133">Transmembrane helix</keyword>
<evidence type="ECO:0000256" key="1">
    <source>
        <dbReference type="SAM" id="MobiDB-lite"/>
    </source>
</evidence>
<evidence type="ECO:0000256" key="2">
    <source>
        <dbReference type="SAM" id="Phobius"/>
    </source>
</evidence>
<proteinExistence type="predicted"/>
<accession>A0A6B3RTS1</accession>
<dbReference type="RefSeq" id="WP_164612943.1">
    <property type="nucleotide sequence ID" value="NZ_JAAIKE010000004.1"/>
</dbReference>
<keyword evidence="2" id="KW-0812">Transmembrane</keyword>
<gene>
    <name evidence="3" type="ORF">G3572_14055</name>
</gene>
<reference evidence="3 4" key="1">
    <citation type="submission" date="2020-02" db="EMBL/GenBank/DDBJ databases">
        <title>Rhodobacter algicola sp. nov., isolated from microalga culture.</title>
        <authorList>
            <person name="Park C.-Y."/>
        </authorList>
    </citation>
    <scope>NUCLEOTIDE SEQUENCE [LARGE SCALE GENOMIC DNA]</scope>
    <source>
        <strain evidence="3 4">ETT8</strain>
    </source>
</reference>
<evidence type="ECO:0000313" key="3">
    <source>
        <dbReference type="EMBL" id="NEX47335.1"/>
    </source>
</evidence>
<sequence length="598" mass="65648">MQARKLLIYSGLLVLLIILASFVFATILVWVRLLSDDPLSSGDSAAYPLLQSTVGLAISAVASSVALLLALRSVQSAEKERTIALLDIYQPEITALVEEANALQDRLRDVVLAMRATALAGAHLTRARLFEDYRRDRVPGDALRAVLAARKARAIDAHRAACGKDPDPEDLPEHIALADDPDDYFGEVIYRLPGFDRAAFAEQQRAGFGHVPYWPQEQKLTDEQLSVPAAAQTFDASLDTLRRELEGFVTDVTSPRSGLLHTVLSRRFAGLVTGPFAPLGAHLAQPVNRQDSVAQQDGTVWPVPDLAAEGYHALTRVPALFGRHLPLAFLRSADMPDALLPADALPDACFHSRLRILDVTKTEGEAAALRGFPLRGPATPEALGLLLGRFLPCITHFKVAQPTSILMMQADRHFHDSPGLDDLSADEIAAMYPADLAESAGDDLPPETPDEWVSRMQRDGLVPPEDDFPAEASPFMPPPEEDSHHSPAFYRHIDHYPDDDEACAFSPVFVWVIPLLVRLISPIGVLRELTDAMADLDLDGDLLQRHLRLQMLRLYSYEAFGDPSSAPVPVPDRLGHWAAERARANPARDLWDDRPARS</sequence>
<dbReference type="Proteomes" id="UP000481421">
    <property type="component" value="Unassembled WGS sequence"/>
</dbReference>
<evidence type="ECO:0000313" key="4">
    <source>
        <dbReference type="Proteomes" id="UP000481421"/>
    </source>
</evidence>